<proteinExistence type="inferred from homology"/>
<organism evidence="7 8">
    <name type="scientific">Glaciecola siphonariae</name>
    <dbReference type="NCBI Taxonomy" id="521012"/>
    <lineage>
        <taxon>Bacteria</taxon>
        <taxon>Pseudomonadati</taxon>
        <taxon>Pseudomonadota</taxon>
        <taxon>Gammaproteobacteria</taxon>
        <taxon>Alteromonadales</taxon>
        <taxon>Alteromonadaceae</taxon>
        <taxon>Glaciecola</taxon>
    </lineage>
</organism>
<dbReference type="InterPro" id="IPR006368">
    <property type="entry name" value="GDP_Man_deHydtase"/>
</dbReference>
<comment type="similarity">
    <text evidence="2 5">Belongs to the NAD(P)-dependent epimerase/dehydratase family. GDP-mannose 4,6-dehydratase subfamily.</text>
</comment>
<gene>
    <name evidence="5 7" type="primary">gmd</name>
    <name evidence="7" type="ORF">ACFO4O_12725</name>
</gene>
<comment type="function">
    <text evidence="5">Catalyzes the conversion of GDP-D-mannose to GDP-4-dehydro-6-deoxy-D-mannose.</text>
</comment>
<dbReference type="HAMAP" id="MF_00955">
    <property type="entry name" value="GDP_Man_dehydratase"/>
    <property type="match status" value="1"/>
</dbReference>
<dbReference type="InterPro" id="IPR036291">
    <property type="entry name" value="NAD(P)-bd_dom_sf"/>
</dbReference>
<accession>A0ABV9LXV2</accession>
<keyword evidence="5" id="KW-0521">NADP</keyword>
<evidence type="ECO:0000256" key="3">
    <source>
        <dbReference type="ARBA" id="ARBA00011989"/>
    </source>
</evidence>
<evidence type="ECO:0000259" key="6">
    <source>
        <dbReference type="Pfam" id="PF16363"/>
    </source>
</evidence>
<evidence type="ECO:0000256" key="2">
    <source>
        <dbReference type="ARBA" id="ARBA00009263"/>
    </source>
</evidence>
<comment type="caution">
    <text evidence="7">The sequence shown here is derived from an EMBL/GenBank/DDBJ whole genome shotgun (WGS) entry which is preliminary data.</text>
</comment>
<dbReference type="SUPFAM" id="SSF51735">
    <property type="entry name" value="NAD(P)-binding Rossmann-fold domains"/>
    <property type="match status" value="1"/>
</dbReference>
<keyword evidence="8" id="KW-1185">Reference proteome</keyword>
<dbReference type="PANTHER" id="PTHR43715">
    <property type="entry name" value="GDP-MANNOSE 4,6-DEHYDRATASE"/>
    <property type="match status" value="1"/>
</dbReference>
<dbReference type="Proteomes" id="UP001595897">
    <property type="component" value="Unassembled WGS sequence"/>
</dbReference>
<evidence type="ECO:0000256" key="1">
    <source>
        <dbReference type="ARBA" id="ARBA00001937"/>
    </source>
</evidence>
<dbReference type="RefSeq" id="WP_382409108.1">
    <property type="nucleotide sequence ID" value="NZ_JBHSGU010000005.1"/>
</dbReference>
<dbReference type="PANTHER" id="PTHR43715:SF1">
    <property type="entry name" value="GDP-MANNOSE 4,6 DEHYDRATASE"/>
    <property type="match status" value="1"/>
</dbReference>
<dbReference type="NCBIfam" id="TIGR01472">
    <property type="entry name" value="gmd"/>
    <property type="match status" value="1"/>
</dbReference>
<dbReference type="Gene3D" id="3.90.25.10">
    <property type="entry name" value="UDP-galactose 4-epimerase, domain 1"/>
    <property type="match status" value="1"/>
</dbReference>
<dbReference type="CDD" id="cd05260">
    <property type="entry name" value="GDP_MD_SDR_e"/>
    <property type="match status" value="1"/>
</dbReference>
<name>A0ABV9LXV2_9ALTE</name>
<dbReference type="InterPro" id="IPR016040">
    <property type="entry name" value="NAD(P)-bd_dom"/>
</dbReference>
<comment type="caution">
    <text evidence="5">Lacks conserved residue(s) required for the propagation of feature annotation.</text>
</comment>
<reference evidence="8" key="1">
    <citation type="journal article" date="2019" name="Int. J. Syst. Evol. Microbiol.">
        <title>The Global Catalogue of Microorganisms (GCM) 10K type strain sequencing project: providing services to taxonomists for standard genome sequencing and annotation.</title>
        <authorList>
            <consortium name="The Broad Institute Genomics Platform"/>
            <consortium name="The Broad Institute Genome Sequencing Center for Infectious Disease"/>
            <person name="Wu L."/>
            <person name="Ma J."/>
        </authorList>
    </citation>
    <scope>NUCLEOTIDE SEQUENCE [LARGE SCALE GENOMIC DNA]</scope>
    <source>
        <strain evidence="8">KACC 12507</strain>
    </source>
</reference>
<dbReference type="EC" id="4.2.1.47" evidence="3 5"/>
<keyword evidence="4 5" id="KW-0456">Lyase</keyword>
<dbReference type="GO" id="GO:0008446">
    <property type="term" value="F:GDP-mannose 4,6-dehydratase activity"/>
    <property type="evidence" value="ECO:0007669"/>
    <property type="project" value="UniProtKB-EC"/>
</dbReference>
<evidence type="ECO:0000313" key="7">
    <source>
        <dbReference type="EMBL" id="MFC4701029.1"/>
    </source>
</evidence>
<comment type="catalytic activity">
    <reaction evidence="5">
        <text>GDP-alpha-D-mannose = GDP-4-dehydro-alpha-D-rhamnose + H2O</text>
        <dbReference type="Rhea" id="RHEA:23820"/>
        <dbReference type="ChEBI" id="CHEBI:15377"/>
        <dbReference type="ChEBI" id="CHEBI:57527"/>
        <dbReference type="ChEBI" id="CHEBI:57964"/>
        <dbReference type="EC" id="4.2.1.47"/>
    </reaction>
</comment>
<sequence length="371" mass="41938">MKKALITGVTGQDGSYLAEFLLDKGYEVHGIKRRASLFNTQRVDHIYEDVHIENARFKLHYGDLTDSSNLIRIMREVKPDEVYNLGAQSHVAVSFEAPEYTADVDALGTLRLLEAIRFLGLEKKTKFYQASTSELYGEVQEIPQKETTPFHPRSPYAVAKMYAYWIAVNYRESYGIYACNGILFNHESPRRGETFVTRKITRAIANIAQGAESCLYLGNMDALRDWGHAKDYVRMQWMMLQQEQPEDFVIATGKQISVREFVRMSARNAGIELEFSGSGVDEIATVVKVTGDNAPAVRKGDVIVKVDPRYFRPAEVETLLGDPTKAKEKLGWVPEITVEEMCAEMVEHDLIQAKQVALLKQHGFTVALSKE</sequence>
<comment type="cofactor">
    <cofactor evidence="1 5">
        <name>NADP(+)</name>
        <dbReference type="ChEBI" id="CHEBI:58349"/>
    </cofactor>
</comment>
<dbReference type="EMBL" id="JBHSGU010000005">
    <property type="protein sequence ID" value="MFC4701029.1"/>
    <property type="molecule type" value="Genomic_DNA"/>
</dbReference>
<evidence type="ECO:0000256" key="4">
    <source>
        <dbReference type="ARBA" id="ARBA00023239"/>
    </source>
</evidence>
<evidence type="ECO:0000256" key="5">
    <source>
        <dbReference type="HAMAP-Rule" id="MF_00955"/>
    </source>
</evidence>
<dbReference type="Gene3D" id="3.40.50.720">
    <property type="entry name" value="NAD(P)-binding Rossmann-like Domain"/>
    <property type="match status" value="1"/>
</dbReference>
<protein>
    <recommendedName>
        <fullName evidence="3 5">GDP-mannose 4,6-dehydratase</fullName>
        <ecNumber evidence="3 5">4.2.1.47</ecNumber>
    </recommendedName>
    <alternativeName>
        <fullName evidence="5">GDP-D-mannose dehydratase</fullName>
    </alternativeName>
</protein>
<evidence type="ECO:0000313" key="8">
    <source>
        <dbReference type="Proteomes" id="UP001595897"/>
    </source>
</evidence>
<dbReference type="Pfam" id="PF16363">
    <property type="entry name" value="GDP_Man_Dehyd"/>
    <property type="match status" value="1"/>
</dbReference>
<feature type="domain" description="NAD(P)-binding" evidence="6">
    <location>
        <begin position="5"/>
        <end position="345"/>
    </location>
</feature>